<dbReference type="PANTHER" id="PTHR40079">
    <property type="entry name" value="MANNAN ENDO-1,4-BETA-MANNOSIDASE E-RELATED"/>
    <property type="match status" value="1"/>
</dbReference>
<dbReference type="PANTHER" id="PTHR40079:SF4">
    <property type="entry name" value="GH26 DOMAIN-CONTAINING PROTEIN-RELATED"/>
    <property type="match status" value="1"/>
</dbReference>
<dbReference type="PROSITE" id="PS51764">
    <property type="entry name" value="GH26"/>
    <property type="match status" value="1"/>
</dbReference>
<evidence type="ECO:0000256" key="4">
    <source>
        <dbReference type="PROSITE-ProRule" id="PRU01100"/>
    </source>
</evidence>
<keyword evidence="3 4" id="KW-0326">Glycosidase</keyword>
<reference evidence="6 7" key="1">
    <citation type="submission" date="2019-06" db="EMBL/GenBank/DDBJ databases">
        <title>Sequencing the genomes of 1000 actinobacteria strains.</title>
        <authorList>
            <person name="Klenk H.-P."/>
        </authorList>
    </citation>
    <scope>NUCLEOTIDE SEQUENCE [LARGE SCALE GENOMIC DNA]</scope>
    <source>
        <strain evidence="6 7">DSM 102131</strain>
    </source>
</reference>
<dbReference type="Proteomes" id="UP000319927">
    <property type="component" value="Unassembled WGS sequence"/>
</dbReference>
<dbReference type="GO" id="GO:0006080">
    <property type="term" value="P:substituted mannan metabolic process"/>
    <property type="evidence" value="ECO:0007669"/>
    <property type="project" value="InterPro"/>
</dbReference>
<comment type="similarity">
    <text evidence="1 4">Belongs to the glycosyl hydrolase 26 family.</text>
</comment>
<evidence type="ECO:0000256" key="1">
    <source>
        <dbReference type="ARBA" id="ARBA00007754"/>
    </source>
</evidence>
<dbReference type="RefSeq" id="WP_154936294.1">
    <property type="nucleotide sequence ID" value="NZ_VIXA01000001.1"/>
</dbReference>
<name>A0A561WTJ3_9ACTN</name>
<dbReference type="InterPro" id="IPR022790">
    <property type="entry name" value="GH26_dom"/>
</dbReference>
<dbReference type="Gene3D" id="3.20.20.80">
    <property type="entry name" value="Glycosidases"/>
    <property type="match status" value="1"/>
</dbReference>
<dbReference type="OrthoDB" id="9816550at2"/>
<comment type="caution">
    <text evidence="6">The sequence shown here is derived from an EMBL/GenBank/DDBJ whole genome shotgun (WGS) entry which is preliminary data.</text>
</comment>
<dbReference type="SUPFAM" id="SSF51445">
    <property type="entry name" value="(Trans)glycosidases"/>
    <property type="match status" value="1"/>
</dbReference>
<dbReference type="InterPro" id="IPR017853">
    <property type="entry name" value="GH"/>
</dbReference>
<feature type="active site" description="Proton donor" evidence="4">
    <location>
        <position position="201"/>
    </location>
</feature>
<keyword evidence="7" id="KW-1185">Reference proteome</keyword>
<dbReference type="AlphaFoldDB" id="A0A561WTJ3"/>
<protein>
    <submittedName>
        <fullName evidence="6">Glycosyl hydrolase family 26</fullName>
    </submittedName>
</protein>
<evidence type="ECO:0000256" key="3">
    <source>
        <dbReference type="ARBA" id="ARBA00023295"/>
    </source>
</evidence>
<accession>A0A561WTJ3</accession>
<keyword evidence="2 4" id="KW-0378">Hydrolase</keyword>
<organism evidence="6 7">
    <name type="scientific">Micromonospora palomenae</name>
    <dbReference type="NCBI Taxonomy" id="1461247"/>
    <lineage>
        <taxon>Bacteria</taxon>
        <taxon>Bacillati</taxon>
        <taxon>Actinomycetota</taxon>
        <taxon>Actinomycetes</taxon>
        <taxon>Micromonosporales</taxon>
        <taxon>Micromonosporaceae</taxon>
        <taxon>Micromonospora</taxon>
    </lineage>
</organism>
<evidence type="ECO:0000256" key="2">
    <source>
        <dbReference type="ARBA" id="ARBA00022801"/>
    </source>
</evidence>
<dbReference type="EMBL" id="VIXA01000001">
    <property type="protein sequence ID" value="TWG27165.1"/>
    <property type="molecule type" value="Genomic_DNA"/>
</dbReference>
<evidence type="ECO:0000259" key="5">
    <source>
        <dbReference type="PROSITE" id="PS51764"/>
    </source>
</evidence>
<feature type="domain" description="GH26" evidence="5">
    <location>
        <begin position="55"/>
        <end position="376"/>
    </location>
</feature>
<gene>
    <name evidence="6" type="ORF">FHX75_11300</name>
</gene>
<dbReference type="GO" id="GO:0016985">
    <property type="term" value="F:mannan endo-1,4-beta-mannosidase activity"/>
    <property type="evidence" value="ECO:0007669"/>
    <property type="project" value="InterPro"/>
</dbReference>
<dbReference type="Pfam" id="PF02156">
    <property type="entry name" value="Glyco_hydro_26"/>
    <property type="match status" value="1"/>
</dbReference>
<sequence>MRLTVPRVLMVLIGALLLTYAFAIAPTTMSGSREDGPSGRIAKAEPGAAVTAGATAAPSAPPRPAAELFPPAGKAFIGVMTHEGPHDFTAVDTFTAAAKREPQVMLFGAGWASDTFDRTLFDRIRDRGMLPMLAWEPWDYRLDKAARKKGFSARKIDKIRSDQPHYRLSRIARGSFDTYLLSWAQGIKALDYPVAIRFGHEMNGDWYPWCETVNGNRPGDFVKAWRHVHDVFEAAGVKNVIWTWSPNVRWDDSTPKLSTLYPGDDYVDWVGLSGYYGTGALSTYRSFDAIFNPTIKEIRTFTQKPLVITETAASDGNGRKAEWIKQTFQLLPRHRDIIGLIWFEANKEVDWRIVSSPAAAKAFARAVAAPRYDFGWSPTMLPRTQIEE</sequence>
<feature type="active site" description="Nucleophile" evidence="4">
    <location>
        <position position="310"/>
    </location>
</feature>
<dbReference type="InterPro" id="IPR000805">
    <property type="entry name" value="Glyco_hydro_26"/>
</dbReference>
<evidence type="ECO:0000313" key="7">
    <source>
        <dbReference type="Proteomes" id="UP000319927"/>
    </source>
</evidence>
<evidence type="ECO:0000313" key="6">
    <source>
        <dbReference type="EMBL" id="TWG27165.1"/>
    </source>
</evidence>
<proteinExistence type="inferred from homology"/>